<proteinExistence type="predicted"/>
<gene>
    <name evidence="1" type="ORF">QYT958_LOCUS39400</name>
</gene>
<dbReference type="Proteomes" id="UP000663848">
    <property type="component" value="Unassembled WGS sequence"/>
</dbReference>
<comment type="caution">
    <text evidence="1">The sequence shown here is derived from an EMBL/GenBank/DDBJ whole genome shotgun (WGS) entry which is preliminary data.</text>
</comment>
<accession>A0A822AXI2</accession>
<sequence length="158" mass="18377">ASPPNKRSLRPKIIKSMSKPLTGYLILMPIVISDSTPLHGPMPVVFEKNDMLYINNKLDALIKEKQDKIIENIDYSKIIANTQYDDDDSSSQETAHSIPNARSCLFEINHFDKNNLTENWLSKYDDDIKMHNEWQYIDDLVICLHRFSLKLNFNHLDI</sequence>
<protein>
    <submittedName>
        <fullName evidence="1">Uncharacterized protein</fullName>
    </submittedName>
</protein>
<dbReference type="AlphaFoldDB" id="A0A822AXI2"/>
<evidence type="ECO:0000313" key="1">
    <source>
        <dbReference type="EMBL" id="CAF5014622.1"/>
    </source>
</evidence>
<organism evidence="1 2">
    <name type="scientific">Rotaria socialis</name>
    <dbReference type="NCBI Taxonomy" id="392032"/>
    <lineage>
        <taxon>Eukaryota</taxon>
        <taxon>Metazoa</taxon>
        <taxon>Spiralia</taxon>
        <taxon>Gnathifera</taxon>
        <taxon>Rotifera</taxon>
        <taxon>Eurotatoria</taxon>
        <taxon>Bdelloidea</taxon>
        <taxon>Philodinida</taxon>
        <taxon>Philodinidae</taxon>
        <taxon>Rotaria</taxon>
    </lineage>
</organism>
<dbReference type="EMBL" id="CAJOBR010036695">
    <property type="protein sequence ID" value="CAF5014622.1"/>
    <property type="molecule type" value="Genomic_DNA"/>
</dbReference>
<reference evidence="1" key="1">
    <citation type="submission" date="2021-02" db="EMBL/GenBank/DDBJ databases">
        <authorList>
            <person name="Nowell W R."/>
        </authorList>
    </citation>
    <scope>NUCLEOTIDE SEQUENCE</scope>
</reference>
<name>A0A822AXI2_9BILA</name>
<feature type="non-terminal residue" evidence="1">
    <location>
        <position position="1"/>
    </location>
</feature>
<evidence type="ECO:0000313" key="2">
    <source>
        <dbReference type="Proteomes" id="UP000663848"/>
    </source>
</evidence>